<protein>
    <submittedName>
        <fullName evidence="2">PKD domain-containing protein</fullName>
    </submittedName>
</protein>
<comment type="caution">
    <text evidence="2">The sequence shown here is derived from an EMBL/GenBank/DDBJ whole genome shotgun (WGS) entry which is preliminary data.</text>
</comment>
<gene>
    <name evidence="2" type="ORF">ACHKAR_00275</name>
</gene>
<feature type="domain" description="PKD" evidence="1">
    <location>
        <begin position="51"/>
        <end position="104"/>
    </location>
</feature>
<dbReference type="InterPro" id="IPR035986">
    <property type="entry name" value="PKD_dom_sf"/>
</dbReference>
<evidence type="ECO:0000259" key="1">
    <source>
        <dbReference type="PROSITE" id="PS50093"/>
    </source>
</evidence>
<proteinExistence type="predicted"/>
<dbReference type="InterPro" id="IPR000601">
    <property type="entry name" value="PKD_dom"/>
</dbReference>
<reference evidence="2 3" key="1">
    <citation type="journal article" date="2013" name="Int. J. Syst. Evol. Microbiol.">
        <title>Marinoscillum luteum sp. nov., isolated from marine sediment.</title>
        <authorList>
            <person name="Cha I.T."/>
            <person name="Park S.J."/>
            <person name="Kim S.J."/>
            <person name="Kim J.G."/>
            <person name="Jung M.Y."/>
            <person name="Shin K.S."/>
            <person name="Kwon K.K."/>
            <person name="Yang S.H."/>
            <person name="Seo Y.S."/>
            <person name="Rhee S.K."/>
        </authorList>
    </citation>
    <scope>NUCLEOTIDE SEQUENCE [LARGE SCALE GENOMIC DNA]</scope>
    <source>
        <strain evidence="2 3">KCTC 23939</strain>
    </source>
</reference>
<dbReference type="CDD" id="cd00146">
    <property type="entry name" value="PKD"/>
    <property type="match status" value="1"/>
</dbReference>
<dbReference type="InterPro" id="IPR013783">
    <property type="entry name" value="Ig-like_fold"/>
</dbReference>
<dbReference type="SUPFAM" id="SSF49299">
    <property type="entry name" value="PKD domain"/>
    <property type="match status" value="1"/>
</dbReference>
<evidence type="ECO:0000313" key="3">
    <source>
        <dbReference type="Proteomes" id="UP001610063"/>
    </source>
</evidence>
<accession>A0ABW7N2Y3</accession>
<dbReference type="EMBL" id="JBIPKE010000005">
    <property type="protein sequence ID" value="MFH6981846.1"/>
    <property type="molecule type" value="Genomic_DNA"/>
</dbReference>
<dbReference type="PROSITE" id="PS50093">
    <property type="entry name" value="PKD"/>
    <property type="match status" value="1"/>
</dbReference>
<dbReference type="Proteomes" id="UP001610063">
    <property type="component" value="Unassembled WGS sequence"/>
</dbReference>
<dbReference type="RefSeq" id="WP_395415695.1">
    <property type="nucleotide sequence ID" value="NZ_JBIPKE010000005.1"/>
</dbReference>
<dbReference type="Pfam" id="PF18911">
    <property type="entry name" value="PKD_4"/>
    <property type="match status" value="1"/>
</dbReference>
<name>A0ABW7N2Y3_9BACT</name>
<keyword evidence="3" id="KW-1185">Reference proteome</keyword>
<dbReference type="Gene3D" id="2.60.40.10">
    <property type="entry name" value="Immunoglobulins"/>
    <property type="match status" value="1"/>
</dbReference>
<sequence length="178" mass="20147">MKTLLLFFQLMSPVADTVQQGGDYPSYLSLQNCVILDLGPSVQSENKNLIYSWDFGDGQRKLGIVSEHCYDEIGDYEAILSVTDPYSGTHFRDEYYVDVEIRPSVELDIVEESAQILSAELSAASEIEAARFYWDIDGQYYMGDQIEGDFIKGAIQIRLLAIFTYRGEVVQLSKTVIR</sequence>
<organism evidence="2 3">
    <name type="scientific">Marinoscillum luteum</name>
    <dbReference type="NCBI Taxonomy" id="861051"/>
    <lineage>
        <taxon>Bacteria</taxon>
        <taxon>Pseudomonadati</taxon>
        <taxon>Bacteroidota</taxon>
        <taxon>Cytophagia</taxon>
        <taxon>Cytophagales</taxon>
        <taxon>Reichenbachiellaceae</taxon>
        <taxon>Marinoscillum</taxon>
    </lineage>
</organism>
<evidence type="ECO:0000313" key="2">
    <source>
        <dbReference type="EMBL" id="MFH6981846.1"/>
    </source>
</evidence>